<name>A0A1I1GVB8_9HYPH</name>
<organism evidence="3 4">
    <name type="scientific">Devosia psychrophila</name>
    <dbReference type="NCBI Taxonomy" id="728005"/>
    <lineage>
        <taxon>Bacteria</taxon>
        <taxon>Pseudomonadati</taxon>
        <taxon>Pseudomonadota</taxon>
        <taxon>Alphaproteobacteria</taxon>
        <taxon>Hyphomicrobiales</taxon>
        <taxon>Devosiaceae</taxon>
        <taxon>Devosia</taxon>
    </lineage>
</organism>
<proteinExistence type="inferred from homology"/>
<dbReference type="InterPro" id="IPR006015">
    <property type="entry name" value="Universal_stress_UspA"/>
</dbReference>
<evidence type="ECO:0000313" key="3">
    <source>
        <dbReference type="EMBL" id="SFC15491.1"/>
    </source>
</evidence>
<dbReference type="Gene3D" id="3.40.50.12370">
    <property type="match status" value="1"/>
</dbReference>
<dbReference type="PRINTS" id="PR01438">
    <property type="entry name" value="UNVRSLSTRESS"/>
</dbReference>
<dbReference type="EMBL" id="FOMB01000002">
    <property type="protein sequence ID" value="SFC15491.1"/>
    <property type="molecule type" value="Genomic_DNA"/>
</dbReference>
<evidence type="ECO:0000313" key="4">
    <source>
        <dbReference type="Proteomes" id="UP000182258"/>
    </source>
</evidence>
<accession>A0A1I1GVB8</accession>
<dbReference type="CDD" id="cd00293">
    <property type="entry name" value="USP-like"/>
    <property type="match status" value="1"/>
</dbReference>
<gene>
    <name evidence="3" type="ORF">SAMN04488059_102315</name>
</gene>
<feature type="domain" description="UspA" evidence="2">
    <location>
        <begin position="169"/>
        <end position="284"/>
    </location>
</feature>
<dbReference type="PANTHER" id="PTHR46268">
    <property type="entry name" value="STRESS RESPONSE PROTEIN NHAX"/>
    <property type="match status" value="1"/>
</dbReference>
<dbReference type="AlphaFoldDB" id="A0A1I1GVB8"/>
<comment type="similarity">
    <text evidence="1">Belongs to the universal stress protein A family.</text>
</comment>
<dbReference type="InterPro" id="IPR006016">
    <property type="entry name" value="UspA"/>
</dbReference>
<dbReference type="Proteomes" id="UP000182258">
    <property type="component" value="Unassembled WGS sequence"/>
</dbReference>
<evidence type="ECO:0000256" key="1">
    <source>
        <dbReference type="ARBA" id="ARBA00008791"/>
    </source>
</evidence>
<reference evidence="3 4" key="1">
    <citation type="submission" date="2016-10" db="EMBL/GenBank/DDBJ databases">
        <authorList>
            <person name="de Groot N.N."/>
        </authorList>
    </citation>
    <scope>NUCLEOTIDE SEQUENCE [LARGE SCALE GENOMIC DNA]</scope>
    <source>
        <strain evidence="3 4">CGMCC 1.10210</strain>
    </source>
</reference>
<sequence>MEQNARLLFLLPVATYPDPTTKLGLGSALAMASRFGAGVTAVVQEVDITPIHSAVGEAVLGVSRLAGEAEARSRDRVREIREWMQDRADRLAVPIELQTIRSRPEGFADDLFPAARCHDLTISILDTSDPQRLAETEALIFETGGAVMVIPATEPAIPVAEQRAIPLIVLVAWDGGRAAARSIRDAVPILKQADTVHLLTVDDDKPVSNTDGILKFFARHGIKAKHITRLRGKSPIGDTLQAVAASLDADLLVMGAYGHNRLQEFVLGGATRTILRGLRLPVLMSH</sequence>
<dbReference type="Pfam" id="PF00582">
    <property type="entry name" value="Usp"/>
    <property type="match status" value="1"/>
</dbReference>
<dbReference type="PANTHER" id="PTHR46268:SF15">
    <property type="entry name" value="UNIVERSAL STRESS PROTEIN HP_0031"/>
    <property type="match status" value="1"/>
</dbReference>
<dbReference type="STRING" id="728005.SAMN04488059_102315"/>
<evidence type="ECO:0000259" key="2">
    <source>
        <dbReference type="Pfam" id="PF00582"/>
    </source>
</evidence>
<dbReference type="SUPFAM" id="SSF52402">
    <property type="entry name" value="Adenine nucleotide alpha hydrolases-like"/>
    <property type="match status" value="1"/>
</dbReference>
<dbReference type="RefSeq" id="WP_052952843.1">
    <property type="nucleotide sequence ID" value="NZ_FOMB01000002.1"/>
</dbReference>
<protein>
    <submittedName>
        <fullName evidence="3">Nucleotide-binding universal stress protein, UspA family</fullName>
    </submittedName>
</protein>
<dbReference type="OrthoDB" id="9804721at2"/>